<accession>A0A7W9KQD9</accession>
<dbReference type="EMBL" id="JACHIR010000001">
    <property type="protein sequence ID" value="MBB5896074.1"/>
    <property type="molecule type" value="Genomic_DNA"/>
</dbReference>
<organism evidence="1 2">
    <name type="scientific">Kutzneria kofuensis</name>
    <dbReference type="NCBI Taxonomy" id="103725"/>
    <lineage>
        <taxon>Bacteria</taxon>
        <taxon>Bacillati</taxon>
        <taxon>Actinomycetota</taxon>
        <taxon>Actinomycetes</taxon>
        <taxon>Pseudonocardiales</taxon>
        <taxon>Pseudonocardiaceae</taxon>
        <taxon>Kutzneria</taxon>
    </lineage>
</organism>
<name>A0A7W9KQD9_9PSEU</name>
<protein>
    <submittedName>
        <fullName evidence="1">Uncharacterized protein</fullName>
    </submittedName>
</protein>
<gene>
    <name evidence="1" type="ORF">BJ998_007270</name>
</gene>
<sequence length="47" mass="4770">MKRYSLLGGLVAAAILAVVLLEGSGAAAPHRTTVETIQAGNTPCEDC</sequence>
<keyword evidence="2" id="KW-1185">Reference proteome</keyword>
<proteinExistence type="predicted"/>
<comment type="caution">
    <text evidence="1">The sequence shown here is derived from an EMBL/GenBank/DDBJ whole genome shotgun (WGS) entry which is preliminary data.</text>
</comment>
<evidence type="ECO:0000313" key="1">
    <source>
        <dbReference type="EMBL" id="MBB5896074.1"/>
    </source>
</evidence>
<dbReference type="Proteomes" id="UP000585638">
    <property type="component" value="Unassembled WGS sequence"/>
</dbReference>
<evidence type="ECO:0000313" key="2">
    <source>
        <dbReference type="Proteomes" id="UP000585638"/>
    </source>
</evidence>
<dbReference type="RefSeq" id="WP_184867783.1">
    <property type="nucleotide sequence ID" value="NZ_BAAAWY010000035.1"/>
</dbReference>
<reference evidence="1 2" key="1">
    <citation type="submission" date="2020-08" db="EMBL/GenBank/DDBJ databases">
        <title>Sequencing the genomes of 1000 actinobacteria strains.</title>
        <authorList>
            <person name="Klenk H.-P."/>
        </authorList>
    </citation>
    <scope>NUCLEOTIDE SEQUENCE [LARGE SCALE GENOMIC DNA]</scope>
    <source>
        <strain evidence="1 2">DSM 43851</strain>
    </source>
</reference>
<dbReference type="AlphaFoldDB" id="A0A7W9KQD9"/>